<evidence type="ECO:0000256" key="3">
    <source>
        <dbReference type="ARBA" id="ARBA00022475"/>
    </source>
</evidence>
<proteinExistence type="inferred from homology"/>
<keyword evidence="6" id="KW-0472">Membrane</keyword>
<evidence type="ECO:0000256" key="5">
    <source>
        <dbReference type="ARBA" id="ARBA00022989"/>
    </source>
</evidence>
<accession>A0ABT9B9R0</accession>
<evidence type="ECO:0000256" key="7">
    <source>
        <dbReference type="RuleBase" id="RU003879"/>
    </source>
</evidence>
<organism evidence="8 9">
    <name type="scientific">Hymenobacter aranciens</name>
    <dbReference type="NCBI Taxonomy" id="3063996"/>
    <lineage>
        <taxon>Bacteria</taxon>
        <taxon>Pseudomonadati</taxon>
        <taxon>Bacteroidota</taxon>
        <taxon>Cytophagia</taxon>
        <taxon>Cytophagales</taxon>
        <taxon>Hymenobacteraceae</taxon>
        <taxon>Hymenobacter</taxon>
    </lineage>
</organism>
<dbReference type="InterPro" id="IPR003400">
    <property type="entry name" value="ExbD"/>
</dbReference>
<comment type="similarity">
    <text evidence="2 7">Belongs to the ExbD/TolR family.</text>
</comment>
<sequence>MPKVKPHRTSPSLDMTPMVDLAFLLVTFFMLTTQFRPDEAVVVDTPSSTSDLVLPESDIMTLTIDKDKRVFWGYDKAPIKAAALQAVAAKRGLSFTPAQIKQFSLLPQFGLPIDKLGSYLNLDPEARKSPEIKKLLTGVPYDSLNNQLIDFVIEARKANATQFQKPTYIAIKGDAGADVPTVQKVIKILQERDINRFNLITDLEINTGVGSEKN</sequence>
<keyword evidence="7" id="KW-0653">Protein transport</keyword>
<keyword evidence="7" id="KW-0813">Transport</keyword>
<dbReference type="EMBL" id="JAUQSY010000005">
    <property type="protein sequence ID" value="MDO7875001.1"/>
    <property type="molecule type" value="Genomic_DNA"/>
</dbReference>
<evidence type="ECO:0000313" key="9">
    <source>
        <dbReference type="Proteomes" id="UP001176429"/>
    </source>
</evidence>
<evidence type="ECO:0000256" key="1">
    <source>
        <dbReference type="ARBA" id="ARBA00004162"/>
    </source>
</evidence>
<keyword evidence="9" id="KW-1185">Reference proteome</keyword>
<keyword evidence="3" id="KW-1003">Cell membrane</keyword>
<evidence type="ECO:0000256" key="6">
    <source>
        <dbReference type="ARBA" id="ARBA00023136"/>
    </source>
</evidence>
<keyword evidence="5" id="KW-1133">Transmembrane helix</keyword>
<reference evidence="8" key="1">
    <citation type="submission" date="2023-07" db="EMBL/GenBank/DDBJ databases">
        <authorList>
            <person name="Kim M.K."/>
        </authorList>
    </citation>
    <scope>NUCLEOTIDE SEQUENCE</scope>
    <source>
        <strain evidence="8">ASUV-10-1</strain>
    </source>
</reference>
<keyword evidence="4 7" id="KW-0812">Transmembrane</keyword>
<dbReference type="Pfam" id="PF02472">
    <property type="entry name" value="ExbD"/>
    <property type="match status" value="1"/>
</dbReference>
<evidence type="ECO:0000313" key="8">
    <source>
        <dbReference type="EMBL" id="MDO7875001.1"/>
    </source>
</evidence>
<evidence type="ECO:0000256" key="2">
    <source>
        <dbReference type="ARBA" id="ARBA00005811"/>
    </source>
</evidence>
<protein>
    <submittedName>
        <fullName evidence="8">Biopolymer transporter ExbD</fullName>
    </submittedName>
</protein>
<dbReference type="Proteomes" id="UP001176429">
    <property type="component" value="Unassembled WGS sequence"/>
</dbReference>
<dbReference type="PANTHER" id="PTHR30558:SF3">
    <property type="entry name" value="BIOPOLYMER TRANSPORT PROTEIN EXBD-RELATED"/>
    <property type="match status" value="1"/>
</dbReference>
<gene>
    <name evidence="8" type="ORF">Q5H93_09695</name>
</gene>
<evidence type="ECO:0000256" key="4">
    <source>
        <dbReference type="ARBA" id="ARBA00022692"/>
    </source>
</evidence>
<comment type="subcellular location">
    <subcellularLocation>
        <location evidence="1">Cell membrane</location>
        <topology evidence="1">Single-pass membrane protein</topology>
    </subcellularLocation>
    <subcellularLocation>
        <location evidence="7">Cell membrane</location>
        <topology evidence="7">Single-pass type II membrane protein</topology>
    </subcellularLocation>
</comment>
<name>A0ABT9B9R0_9BACT</name>
<dbReference type="RefSeq" id="WP_305006314.1">
    <property type="nucleotide sequence ID" value="NZ_JAUQSY010000005.1"/>
</dbReference>
<comment type="caution">
    <text evidence="8">The sequence shown here is derived from an EMBL/GenBank/DDBJ whole genome shotgun (WGS) entry which is preliminary data.</text>
</comment>
<dbReference type="PANTHER" id="PTHR30558">
    <property type="entry name" value="EXBD MEMBRANE COMPONENT OF PMF-DRIVEN MACROMOLECULE IMPORT SYSTEM"/>
    <property type="match status" value="1"/>
</dbReference>